<accession>A0A9X4J1Q2</accession>
<proteinExistence type="predicted"/>
<sequence>MNTLQMEVSFSITDASVDNAVEVNMTYESYQSLIFLRSGQEDIIVPLVNDKGENLESDFFENLD</sequence>
<dbReference type="Proteomes" id="UP001140973">
    <property type="component" value="Unassembled WGS sequence"/>
</dbReference>
<protein>
    <submittedName>
        <fullName evidence="1">Uncharacterized protein</fullName>
    </submittedName>
</protein>
<reference evidence="1" key="1">
    <citation type="submission" date="2022-02" db="EMBL/GenBank/DDBJ databases">
        <title>Emergence and expansion in Europe of a Vibrio aestuarianus clonal complex pathogenic for oysters.</title>
        <authorList>
            <person name="Mesnil A."/>
            <person name="Travers M.-A."/>
        </authorList>
    </citation>
    <scope>NUCLEOTIDE SEQUENCE</scope>
    <source>
        <strain evidence="2">151-ITT-15-cp-1</strain>
        <strain evidence="1">19_064_15T1</strain>
    </source>
</reference>
<dbReference type="AlphaFoldDB" id="A0A9X4J1Q2"/>
<dbReference type="Proteomes" id="UP001140978">
    <property type="component" value="Unassembled WGS sequence"/>
</dbReference>
<name>A0A9X4J1Q2_9VIBR</name>
<gene>
    <name evidence="2" type="ORF">L9W73_16265</name>
    <name evidence="1" type="ORF">L9X51_17405</name>
</gene>
<dbReference type="RefSeq" id="WP_141652932.1">
    <property type="nucleotide sequence ID" value="NZ_JAAKZK010000102.1"/>
</dbReference>
<comment type="caution">
    <text evidence="1">The sequence shown here is derived from an EMBL/GenBank/DDBJ whole genome shotgun (WGS) entry which is preliminary data.</text>
</comment>
<organism evidence="1 3">
    <name type="scientific">Vibrio aestuarianus</name>
    <dbReference type="NCBI Taxonomy" id="28171"/>
    <lineage>
        <taxon>Bacteria</taxon>
        <taxon>Pseudomonadati</taxon>
        <taxon>Pseudomonadota</taxon>
        <taxon>Gammaproteobacteria</taxon>
        <taxon>Vibrionales</taxon>
        <taxon>Vibrionaceae</taxon>
        <taxon>Vibrio</taxon>
    </lineage>
</organism>
<evidence type="ECO:0000313" key="1">
    <source>
        <dbReference type="EMBL" id="MDE1348166.1"/>
    </source>
</evidence>
<dbReference type="EMBL" id="JAKNAX010000085">
    <property type="protein sequence ID" value="MDE1348166.1"/>
    <property type="molecule type" value="Genomic_DNA"/>
</dbReference>
<dbReference type="EMBL" id="JAKNAP010000094">
    <property type="protein sequence ID" value="MDE1358840.1"/>
    <property type="molecule type" value="Genomic_DNA"/>
</dbReference>
<evidence type="ECO:0000313" key="3">
    <source>
        <dbReference type="Proteomes" id="UP001140978"/>
    </source>
</evidence>
<evidence type="ECO:0000313" key="2">
    <source>
        <dbReference type="EMBL" id="MDE1358840.1"/>
    </source>
</evidence>